<reference evidence="2" key="1">
    <citation type="journal article" date="2021" name="Nat. Commun.">
        <title>Genetic determinants of endophytism in the Arabidopsis root mycobiome.</title>
        <authorList>
            <person name="Mesny F."/>
            <person name="Miyauchi S."/>
            <person name="Thiergart T."/>
            <person name="Pickel B."/>
            <person name="Atanasova L."/>
            <person name="Karlsson M."/>
            <person name="Huettel B."/>
            <person name="Barry K.W."/>
            <person name="Haridas S."/>
            <person name="Chen C."/>
            <person name="Bauer D."/>
            <person name="Andreopoulos W."/>
            <person name="Pangilinan J."/>
            <person name="LaButti K."/>
            <person name="Riley R."/>
            <person name="Lipzen A."/>
            <person name="Clum A."/>
            <person name="Drula E."/>
            <person name="Henrissat B."/>
            <person name="Kohler A."/>
            <person name="Grigoriev I.V."/>
            <person name="Martin F.M."/>
            <person name="Hacquard S."/>
        </authorList>
    </citation>
    <scope>NUCLEOTIDE SEQUENCE</scope>
    <source>
        <strain evidence="2">MPI-CAGE-CH-0243</strain>
    </source>
</reference>
<feature type="region of interest" description="Disordered" evidence="1">
    <location>
        <begin position="1"/>
        <end position="44"/>
    </location>
</feature>
<sequence>MTVVHTPVTSERGGSGGIVANSPNGENGRRGSNASSYVQVRAREPESASLLRIETMSNADLYSMTPPAYAQSAADNEVSVDAEAIRDEKVGMAGASHNPSNTSPADGEQSRAVPGTIQAPNLELEREVSYASASTTAPSLENRPIPNELPPVYLSVQQRETAMASAKKCAILPSRPAIWLVKKKEFALSPLAATILVKEGIVRDKDLELISTSAGTKRDPNDPLSGFAFATYDTIGDILMGLVEGPVEAARQVVKLDEAKRNNPRGATTQQSHPHEATPLTQQYTVPETAPMDQDPPNAAISDQAGHKRAASFAAPNAAKEIAIAGGKGLGRIVGAGLKAPMTFTHGMTRGFHNMPKLYGEEVRQYENVTDMRSGMSVATKSLAYGLGDGLRDFFVQPVAGAKTGGPAGFVKGVGKGVGNLVCKPSAGLLGIVGYSSVGVYKQLQSLKPDRNNDAAAAFRAHGEMEFHQAPDQTRSEVVRRWCQMNMIKGR</sequence>
<proteinExistence type="predicted"/>
<evidence type="ECO:0000313" key="2">
    <source>
        <dbReference type="EMBL" id="KAH7128627.1"/>
    </source>
</evidence>
<dbReference type="OrthoDB" id="428159at2759"/>
<dbReference type="Proteomes" id="UP000700596">
    <property type="component" value="Unassembled WGS sequence"/>
</dbReference>
<feature type="compositionally biased region" description="Polar residues" evidence="1">
    <location>
        <begin position="21"/>
        <end position="38"/>
    </location>
</feature>
<feature type="region of interest" description="Disordered" evidence="1">
    <location>
        <begin position="92"/>
        <end position="112"/>
    </location>
</feature>
<evidence type="ECO:0000313" key="3">
    <source>
        <dbReference type="Proteomes" id="UP000700596"/>
    </source>
</evidence>
<gene>
    <name evidence="2" type="ORF">B0J11DRAFT_578813</name>
</gene>
<dbReference type="AlphaFoldDB" id="A0A9P9IPV0"/>
<accession>A0A9P9IPV0</accession>
<evidence type="ECO:0000256" key="1">
    <source>
        <dbReference type="SAM" id="MobiDB-lite"/>
    </source>
</evidence>
<keyword evidence="3" id="KW-1185">Reference proteome</keyword>
<dbReference type="EMBL" id="JAGMWT010000005">
    <property type="protein sequence ID" value="KAH7128627.1"/>
    <property type="molecule type" value="Genomic_DNA"/>
</dbReference>
<name>A0A9P9IPV0_9PLEO</name>
<comment type="caution">
    <text evidence="2">The sequence shown here is derived from an EMBL/GenBank/DDBJ whole genome shotgun (WGS) entry which is preliminary data.</text>
</comment>
<feature type="region of interest" description="Disordered" evidence="1">
    <location>
        <begin position="257"/>
        <end position="308"/>
    </location>
</feature>
<protein>
    <submittedName>
        <fullName evidence="2">Uncharacterized protein</fullName>
    </submittedName>
</protein>
<organism evidence="2 3">
    <name type="scientific">Dendryphion nanum</name>
    <dbReference type="NCBI Taxonomy" id="256645"/>
    <lineage>
        <taxon>Eukaryota</taxon>
        <taxon>Fungi</taxon>
        <taxon>Dikarya</taxon>
        <taxon>Ascomycota</taxon>
        <taxon>Pezizomycotina</taxon>
        <taxon>Dothideomycetes</taxon>
        <taxon>Pleosporomycetidae</taxon>
        <taxon>Pleosporales</taxon>
        <taxon>Torulaceae</taxon>
        <taxon>Dendryphion</taxon>
    </lineage>
</organism>